<feature type="chain" id="PRO_5046856346" evidence="1">
    <location>
        <begin position="24"/>
        <end position="206"/>
    </location>
</feature>
<evidence type="ECO:0000259" key="2">
    <source>
        <dbReference type="Pfam" id="PF08239"/>
    </source>
</evidence>
<reference evidence="3 4" key="1">
    <citation type="journal article" date="2021" name="Int. J. Syst. Evol. Microbiol.">
        <title>Salipiger mangrovisoli sp. nov., isolated from mangrove soil and the proposal for the reclassification of Paraphaeobacter pallidus as Salipiger pallidus comb. nov.</title>
        <authorList>
            <person name="Du J."/>
            <person name="Liu Y."/>
            <person name="Pei T."/>
            <person name="Deng M.R."/>
            <person name="Zhu H."/>
        </authorList>
    </citation>
    <scope>NUCLEOTIDE SEQUENCE [LARGE SCALE GENOMIC DNA]</scope>
    <source>
        <strain evidence="3 4">6D45A</strain>
    </source>
</reference>
<dbReference type="InterPro" id="IPR003646">
    <property type="entry name" value="SH3-like_bac-type"/>
</dbReference>
<dbReference type="Proteomes" id="UP000607796">
    <property type="component" value="Unassembled WGS sequence"/>
</dbReference>
<comment type="caution">
    <text evidence="3">The sequence shown here is derived from an EMBL/GenBank/DDBJ whole genome shotgun (WGS) entry which is preliminary data.</text>
</comment>
<name>A0ABR9WZL1_9RHOB</name>
<keyword evidence="4" id="KW-1185">Reference proteome</keyword>
<evidence type="ECO:0000313" key="3">
    <source>
        <dbReference type="EMBL" id="MBE9636735.1"/>
    </source>
</evidence>
<sequence>MRHAFTRHAIFLTAALLAAPVTAQDLPAFYAVTGVAADDVLNIRAAPDSGADLLGTLAPDAIDIQVSALNDAGTWGRITTGEGVGWVSMSFLAPEENGSLPQVAGLRCFGTEPFWTYEVRQGESASWSTPDDPEDLLQAGPFETASGRSWPFSSVAGADQLQAVLVASPESQCSDGMSDRLYGLAATLVLTGRISRTLGGCCELMR</sequence>
<dbReference type="EMBL" id="JADFFK010000004">
    <property type="protein sequence ID" value="MBE9636735.1"/>
    <property type="molecule type" value="Genomic_DNA"/>
</dbReference>
<dbReference type="Pfam" id="PF08239">
    <property type="entry name" value="SH3_3"/>
    <property type="match status" value="1"/>
</dbReference>
<keyword evidence="1" id="KW-0732">Signal</keyword>
<proteinExistence type="predicted"/>
<protein>
    <submittedName>
        <fullName evidence="3">SH3 domain-containing protein</fullName>
    </submittedName>
</protein>
<organism evidence="3 4">
    <name type="scientific">Salipiger mangrovisoli</name>
    <dbReference type="NCBI Taxonomy" id="2865933"/>
    <lineage>
        <taxon>Bacteria</taxon>
        <taxon>Pseudomonadati</taxon>
        <taxon>Pseudomonadota</taxon>
        <taxon>Alphaproteobacteria</taxon>
        <taxon>Rhodobacterales</taxon>
        <taxon>Roseobacteraceae</taxon>
        <taxon>Salipiger</taxon>
    </lineage>
</organism>
<feature type="domain" description="SH3b" evidence="2">
    <location>
        <begin position="39"/>
        <end position="92"/>
    </location>
</feature>
<dbReference type="RefSeq" id="WP_194134052.1">
    <property type="nucleotide sequence ID" value="NZ_JADFFK010000004.1"/>
</dbReference>
<gene>
    <name evidence="3" type="ORF">IQ782_07805</name>
</gene>
<accession>A0ABR9WZL1</accession>
<evidence type="ECO:0000313" key="4">
    <source>
        <dbReference type="Proteomes" id="UP000607796"/>
    </source>
</evidence>
<feature type="signal peptide" evidence="1">
    <location>
        <begin position="1"/>
        <end position="23"/>
    </location>
</feature>
<dbReference type="Gene3D" id="2.30.30.40">
    <property type="entry name" value="SH3 Domains"/>
    <property type="match status" value="1"/>
</dbReference>
<evidence type="ECO:0000256" key="1">
    <source>
        <dbReference type="SAM" id="SignalP"/>
    </source>
</evidence>